<protein>
    <submittedName>
        <fullName evidence="1">Unnamed protein product</fullName>
    </submittedName>
</protein>
<gene>
    <name evidence="1" type="ORF">Amon02_001208000</name>
</gene>
<evidence type="ECO:0000313" key="2">
    <source>
        <dbReference type="Proteomes" id="UP001165064"/>
    </source>
</evidence>
<sequence>MIVKVNWKADDLERLSFASNEKCKVYSQYPSIAVKYYPVGSGSCKKKFQIGFSTRGSFDRCIDAFRSYRVTIIDNDSKREEPVPDSQIDDSQSDMVCTQQVHDVVPEPALNKITQCHRSPQKDKGYESKRMMVDRSMTSSVLAAPRFPSIPIAASRTYSQAPTDWSVNSGNFRRDADISRFSNSSHSHNSSHMINESYHGPHIELESSQPHWKTVFYNRKLPENSIAS</sequence>
<dbReference type="Proteomes" id="UP001165064">
    <property type="component" value="Unassembled WGS sequence"/>
</dbReference>
<accession>A0ACB5U8I5</accession>
<dbReference type="EMBL" id="BSXS01014003">
    <property type="protein sequence ID" value="GMF04748.1"/>
    <property type="molecule type" value="Genomic_DNA"/>
</dbReference>
<evidence type="ECO:0000313" key="1">
    <source>
        <dbReference type="EMBL" id="GMF04748.1"/>
    </source>
</evidence>
<reference evidence="1" key="1">
    <citation type="submission" date="2023-04" db="EMBL/GenBank/DDBJ databases">
        <title>Ambrosiozyma monospora NBRC 10751.</title>
        <authorList>
            <person name="Ichikawa N."/>
            <person name="Sato H."/>
            <person name="Tonouchi N."/>
        </authorList>
    </citation>
    <scope>NUCLEOTIDE SEQUENCE</scope>
    <source>
        <strain evidence="1">NBRC 10751</strain>
    </source>
</reference>
<name>A0ACB5U8I5_AMBMO</name>
<proteinExistence type="predicted"/>
<keyword evidence="2" id="KW-1185">Reference proteome</keyword>
<comment type="caution">
    <text evidence="1">The sequence shown here is derived from an EMBL/GenBank/DDBJ whole genome shotgun (WGS) entry which is preliminary data.</text>
</comment>
<organism evidence="1 2">
    <name type="scientific">Ambrosiozyma monospora</name>
    <name type="common">Yeast</name>
    <name type="synonym">Endomycopsis monosporus</name>
    <dbReference type="NCBI Taxonomy" id="43982"/>
    <lineage>
        <taxon>Eukaryota</taxon>
        <taxon>Fungi</taxon>
        <taxon>Dikarya</taxon>
        <taxon>Ascomycota</taxon>
        <taxon>Saccharomycotina</taxon>
        <taxon>Pichiomycetes</taxon>
        <taxon>Pichiales</taxon>
        <taxon>Pichiaceae</taxon>
        <taxon>Ambrosiozyma</taxon>
    </lineage>
</organism>